<dbReference type="CDD" id="cd01392">
    <property type="entry name" value="HTH_LacI"/>
    <property type="match status" value="1"/>
</dbReference>
<dbReference type="PANTHER" id="PTHR30146">
    <property type="entry name" value="LACI-RELATED TRANSCRIPTIONAL REPRESSOR"/>
    <property type="match status" value="1"/>
</dbReference>
<dbReference type="Proteomes" id="UP000317209">
    <property type="component" value="Unassembled WGS sequence"/>
</dbReference>
<keyword evidence="2" id="KW-0238">DNA-binding</keyword>
<dbReference type="CDD" id="cd06279">
    <property type="entry name" value="PBP1_LacI-like"/>
    <property type="match status" value="1"/>
</dbReference>
<gene>
    <name evidence="5" type="ORF">FB560_3413</name>
</gene>
<evidence type="ECO:0000256" key="3">
    <source>
        <dbReference type="ARBA" id="ARBA00023163"/>
    </source>
</evidence>
<dbReference type="InterPro" id="IPR000843">
    <property type="entry name" value="HTH_LacI"/>
</dbReference>
<proteinExistence type="predicted"/>
<dbReference type="AlphaFoldDB" id="A0A543BAV3"/>
<dbReference type="SUPFAM" id="SSF53822">
    <property type="entry name" value="Periplasmic binding protein-like I"/>
    <property type="match status" value="1"/>
</dbReference>
<name>A0A543BAV3_9MICO</name>
<dbReference type="RefSeq" id="WP_141873725.1">
    <property type="nucleotide sequence ID" value="NZ_VFOX01000002.1"/>
</dbReference>
<dbReference type="InterPro" id="IPR046335">
    <property type="entry name" value="LacI/GalR-like_sensor"/>
</dbReference>
<sequence>MSSQETPRRATIADVAREAGVATSTASVVFSGKAKVAAATRERVLAAAAELGYAGPDPRAASLRRGRSGIVAVVLEGHLRAAFLDPVTTAMMDGLTDGLAELSAGILLIRDEPGEDGSALASAPVDAFVLIGCSGRTRASLEVVRGRGLPVVVIEGDAGGDIPRITLDNAAAAADVARHVRDLGHRDVALVTLSLDAERERGLVTQERIATATVDVTIDRLAGMREVFPDAPAISASGSLIDEGAIVGRMLLADPATRPTAVLAQSDLLAVGVIRAAEELGLRVPEDVSVAGFDGIAVDGLGPQLLTTSVQPAVEKGRAAGEQVARMLRGEPGITQHLTCRFREGTTTAPPSR</sequence>
<evidence type="ECO:0000313" key="6">
    <source>
        <dbReference type="Proteomes" id="UP000317209"/>
    </source>
</evidence>
<dbReference type="PROSITE" id="PS50932">
    <property type="entry name" value="HTH_LACI_2"/>
    <property type="match status" value="1"/>
</dbReference>
<dbReference type="Pfam" id="PF13377">
    <property type="entry name" value="Peripla_BP_3"/>
    <property type="match status" value="1"/>
</dbReference>
<reference evidence="5 6" key="1">
    <citation type="submission" date="2019-06" db="EMBL/GenBank/DDBJ databases">
        <title>Sequencing the genomes of 1000 actinobacteria strains.</title>
        <authorList>
            <person name="Klenk H.-P."/>
        </authorList>
    </citation>
    <scope>NUCLEOTIDE SEQUENCE [LARGE SCALE GENOMIC DNA]</scope>
    <source>
        <strain evidence="5 6">DSM 20169</strain>
    </source>
</reference>
<keyword evidence="6" id="KW-1185">Reference proteome</keyword>
<dbReference type="InterPro" id="IPR028082">
    <property type="entry name" value="Peripla_BP_I"/>
</dbReference>
<dbReference type="EMBL" id="VFOX01000002">
    <property type="protein sequence ID" value="TQL81932.1"/>
    <property type="molecule type" value="Genomic_DNA"/>
</dbReference>
<dbReference type="Gene3D" id="1.10.260.40">
    <property type="entry name" value="lambda repressor-like DNA-binding domains"/>
    <property type="match status" value="1"/>
</dbReference>
<dbReference type="SUPFAM" id="SSF47413">
    <property type="entry name" value="lambda repressor-like DNA-binding domains"/>
    <property type="match status" value="1"/>
</dbReference>
<keyword evidence="1" id="KW-0805">Transcription regulation</keyword>
<dbReference type="PANTHER" id="PTHR30146:SF138">
    <property type="entry name" value="TRANSCRIPTIONAL REGULATORY PROTEIN"/>
    <property type="match status" value="1"/>
</dbReference>
<feature type="domain" description="HTH lacI-type" evidence="4">
    <location>
        <begin position="10"/>
        <end position="65"/>
    </location>
</feature>
<dbReference type="Pfam" id="PF00356">
    <property type="entry name" value="LacI"/>
    <property type="match status" value="1"/>
</dbReference>
<evidence type="ECO:0000313" key="5">
    <source>
        <dbReference type="EMBL" id="TQL81932.1"/>
    </source>
</evidence>
<dbReference type="GO" id="GO:0003700">
    <property type="term" value="F:DNA-binding transcription factor activity"/>
    <property type="evidence" value="ECO:0007669"/>
    <property type="project" value="TreeGrafter"/>
</dbReference>
<evidence type="ECO:0000259" key="4">
    <source>
        <dbReference type="PROSITE" id="PS50932"/>
    </source>
</evidence>
<keyword evidence="3" id="KW-0804">Transcription</keyword>
<dbReference type="Gene3D" id="3.40.50.2300">
    <property type="match status" value="2"/>
</dbReference>
<evidence type="ECO:0000256" key="2">
    <source>
        <dbReference type="ARBA" id="ARBA00023125"/>
    </source>
</evidence>
<dbReference type="GO" id="GO:0000976">
    <property type="term" value="F:transcription cis-regulatory region binding"/>
    <property type="evidence" value="ECO:0007669"/>
    <property type="project" value="TreeGrafter"/>
</dbReference>
<organism evidence="5 6">
    <name type="scientific">Microbacterium saperdae</name>
    <dbReference type="NCBI Taxonomy" id="69368"/>
    <lineage>
        <taxon>Bacteria</taxon>
        <taxon>Bacillati</taxon>
        <taxon>Actinomycetota</taxon>
        <taxon>Actinomycetes</taxon>
        <taxon>Micrococcales</taxon>
        <taxon>Microbacteriaceae</taxon>
        <taxon>Microbacterium</taxon>
    </lineage>
</organism>
<dbReference type="SMART" id="SM00354">
    <property type="entry name" value="HTH_LACI"/>
    <property type="match status" value="1"/>
</dbReference>
<dbReference type="OrthoDB" id="5171752at2"/>
<protein>
    <submittedName>
        <fullName evidence="5">LacI family transcriptional regulator</fullName>
    </submittedName>
</protein>
<evidence type="ECO:0000256" key="1">
    <source>
        <dbReference type="ARBA" id="ARBA00023015"/>
    </source>
</evidence>
<accession>A0A543BAV3</accession>
<dbReference type="InterPro" id="IPR010982">
    <property type="entry name" value="Lambda_DNA-bd_dom_sf"/>
</dbReference>
<comment type="caution">
    <text evidence="5">The sequence shown here is derived from an EMBL/GenBank/DDBJ whole genome shotgun (WGS) entry which is preliminary data.</text>
</comment>